<dbReference type="PANTHER" id="PTHR37540">
    <property type="entry name" value="TRANSCRIPTION FACTOR (ACR-2), PUTATIVE-RELATED-RELATED"/>
    <property type="match status" value="1"/>
</dbReference>
<proteinExistence type="predicted"/>
<dbReference type="VEuPathDB" id="FungiDB:P174DRAFT_373085"/>
<keyword evidence="2" id="KW-1185">Reference proteome</keyword>
<dbReference type="RefSeq" id="XP_024681850.1">
    <property type="nucleotide sequence ID" value="XM_024822474.1"/>
</dbReference>
<organism evidence="1 2">
    <name type="scientific">Aspergillus novofumigatus (strain IBT 16806)</name>
    <dbReference type="NCBI Taxonomy" id="1392255"/>
    <lineage>
        <taxon>Eukaryota</taxon>
        <taxon>Fungi</taxon>
        <taxon>Dikarya</taxon>
        <taxon>Ascomycota</taxon>
        <taxon>Pezizomycotina</taxon>
        <taxon>Eurotiomycetes</taxon>
        <taxon>Eurotiomycetidae</taxon>
        <taxon>Eurotiales</taxon>
        <taxon>Aspergillaceae</taxon>
        <taxon>Aspergillus</taxon>
        <taxon>Aspergillus subgen. Fumigati</taxon>
    </lineage>
</organism>
<name>A0A2I1C6L0_ASPN1</name>
<dbReference type="AlphaFoldDB" id="A0A2I1C6L0"/>
<protein>
    <recommendedName>
        <fullName evidence="3">Tachykinin family protein</fullName>
    </recommendedName>
</protein>
<evidence type="ECO:0008006" key="3">
    <source>
        <dbReference type="Google" id="ProtNLM"/>
    </source>
</evidence>
<dbReference type="PANTHER" id="PTHR37540:SF5">
    <property type="entry name" value="TRANSCRIPTION FACTOR DOMAIN-CONTAINING PROTEIN"/>
    <property type="match status" value="1"/>
</dbReference>
<evidence type="ECO:0000313" key="1">
    <source>
        <dbReference type="EMBL" id="PKX93255.1"/>
    </source>
</evidence>
<dbReference type="OrthoDB" id="3469225at2759"/>
<dbReference type="EMBL" id="MSZS01000005">
    <property type="protein sequence ID" value="PKX93255.1"/>
    <property type="molecule type" value="Genomic_DNA"/>
</dbReference>
<dbReference type="Pfam" id="PF11951">
    <property type="entry name" value="Fungal_trans_2"/>
    <property type="match status" value="1"/>
</dbReference>
<dbReference type="OMA" id="WRSIWDE"/>
<gene>
    <name evidence="1" type="ORF">P174DRAFT_373085</name>
</gene>
<evidence type="ECO:0000313" key="2">
    <source>
        <dbReference type="Proteomes" id="UP000234474"/>
    </source>
</evidence>
<sequence length="571" mass="63425">MYTFIDHDDDLSSKRIKDANARKAIRSHVMRDVRRRERLAGLKRIPKRESRLKQTLPLSASISPQAESSTSEYLLEAGVASPLPASSSFADSNPACRLLRSPQERRRPIVWRAGYSVPPTPSPNPLAFPPSWLLDPFGSLPGAGEVPSRVARLVFYWKSVFVPMTFPEEHKINEQVETGLMVKSSFSDPGSFFGLMAMCAAHRAVLAGYHIDCSRAPDSSRPTGHDADYYFMKARCMQEMNAKMCDSNRALSDESFDTMVNLLTSTLIIGMFDEARIHLAGLKRMVELRGGLMADSIHQPSMLAAIITSDVKAASGLMTKPLFPLPWDPRPVLSSVQQRIRPPAASVLARLGAAFFANNILSLPLLRILDVMRDIVLYSQAYRERPASLYPEDHELFRVVNCETEHRLLSYIYTDGHQGSPFGTQLDISPIEAVTRVACICFLNQFLIVSPPSSGLGRALTKHLKASMSSCSLSLGPKSAKAIYGLLAWVLFIGAQGSAGQVEHSWFIDRLARLAMLRGWQKWEQVADVLADYFYLPDFHGAIWESAWEETVTGLLSERCIGVCSNSSLRD</sequence>
<reference evidence="2" key="1">
    <citation type="journal article" date="2018" name="Proc. Natl. Acad. Sci. U.S.A.">
        <title>Linking secondary metabolites to gene clusters through genome sequencing of six diverse Aspergillus species.</title>
        <authorList>
            <person name="Kaerboelling I."/>
            <person name="Vesth T.C."/>
            <person name="Frisvad J.C."/>
            <person name="Nybo J.L."/>
            <person name="Theobald S."/>
            <person name="Kuo A."/>
            <person name="Bowyer P."/>
            <person name="Matsuda Y."/>
            <person name="Mondo S."/>
            <person name="Lyhne E.K."/>
            <person name="Kogle M.E."/>
            <person name="Clum A."/>
            <person name="Lipzen A."/>
            <person name="Salamov A."/>
            <person name="Ngan C.Y."/>
            <person name="Daum C."/>
            <person name="Chiniquy J."/>
            <person name="Barry K."/>
            <person name="LaButti K."/>
            <person name="Haridas S."/>
            <person name="Simmons B.A."/>
            <person name="Magnuson J.K."/>
            <person name="Mortensen U.H."/>
            <person name="Larsen T.O."/>
            <person name="Grigoriev I.V."/>
            <person name="Baker S.E."/>
            <person name="Andersen M.R."/>
        </authorList>
    </citation>
    <scope>NUCLEOTIDE SEQUENCE [LARGE SCALE GENOMIC DNA]</scope>
    <source>
        <strain evidence="2">IBT 16806</strain>
    </source>
</reference>
<comment type="caution">
    <text evidence="1">The sequence shown here is derived from an EMBL/GenBank/DDBJ whole genome shotgun (WGS) entry which is preliminary data.</text>
</comment>
<dbReference type="InterPro" id="IPR021858">
    <property type="entry name" value="Fun_TF"/>
</dbReference>
<accession>A0A2I1C6L0</accession>
<dbReference type="GeneID" id="36529800"/>
<dbReference type="Proteomes" id="UP000234474">
    <property type="component" value="Unassembled WGS sequence"/>
</dbReference>